<name>A0A3D8J5C6_9HELI</name>
<dbReference type="InterPro" id="IPR036709">
    <property type="entry name" value="Autotransporte_beta_dom_sf"/>
</dbReference>
<dbReference type="NCBIfam" id="TIGR01414">
    <property type="entry name" value="autotrans_barl"/>
    <property type="match status" value="1"/>
</dbReference>
<gene>
    <name evidence="3" type="ORF">CQA58_00425</name>
</gene>
<dbReference type="EMBL" id="NXLV01000001">
    <property type="protein sequence ID" value="RDU72104.1"/>
    <property type="molecule type" value="Genomic_DNA"/>
</dbReference>
<dbReference type="PROSITE" id="PS51208">
    <property type="entry name" value="AUTOTRANSPORTER"/>
    <property type="match status" value="1"/>
</dbReference>
<keyword evidence="1" id="KW-0732">Signal</keyword>
<dbReference type="RefSeq" id="WP_115568734.1">
    <property type="nucleotide sequence ID" value="NZ_NXLV01000001.1"/>
</dbReference>
<feature type="signal peptide" evidence="1">
    <location>
        <begin position="1"/>
        <end position="27"/>
    </location>
</feature>
<dbReference type="GO" id="GO:0019867">
    <property type="term" value="C:outer membrane"/>
    <property type="evidence" value="ECO:0007669"/>
    <property type="project" value="InterPro"/>
</dbReference>
<dbReference type="Proteomes" id="UP000257045">
    <property type="component" value="Unassembled WGS sequence"/>
</dbReference>
<proteinExistence type="predicted"/>
<organism evidence="3 4">
    <name type="scientific">Helicobacter brantae</name>
    <dbReference type="NCBI Taxonomy" id="375927"/>
    <lineage>
        <taxon>Bacteria</taxon>
        <taxon>Pseudomonadati</taxon>
        <taxon>Campylobacterota</taxon>
        <taxon>Epsilonproteobacteria</taxon>
        <taxon>Campylobacterales</taxon>
        <taxon>Helicobacteraceae</taxon>
        <taxon>Helicobacter</taxon>
    </lineage>
</organism>
<keyword evidence="4" id="KW-1185">Reference proteome</keyword>
<reference evidence="3 4" key="1">
    <citation type="submission" date="2018-04" db="EMBL/GenBank/DDBJ databases">
        <title>Novel Campyloabacter and Helicobacter Species and Strains.</title>
        <authorList>
            <person name="Mannion A.J."/>
            <person name="Shen Z."/>
            <person name="Fox J.G."/>
        </authorList>
    </citation>
    <scope>NUCLEOTIDE SEQUENCE [LARGE SCALE GENOMIC DNA]</scope>
    <source>
        <strain evidence="3 4">MIT 04-9366</strain>
    </source>
</reference>
<feature type="chain" id="PRO_5017641787" description="Autotransporter domain-containing protein" evidence="1">
    <location>
        <begin position="28"/>
        <end position="1404"/>
    </location>
</feature>
<dbReference type="Gene3D" id="2.40.128.130">
    <property type="entry name" value="Autotransporter beta-domain"/>
    <property type="match status" value="1"/>
</dbReference>
<dbReference type="InterPro" id="IPR005546">
    <property type="entry name" value="Autotransporte_beta"/>
</dbReference>
<evidence type="ECO:0000313" key="3">
    <source>
        <dbReference type="EMBL" id="RDU72104.1"/>
    </source>
</evidence>
<evidence type="ECO:0000313" key="4">
    <source>
        <dbReference type="Proteomes" id="UP000257045"/>
    </source>
</evidence>
<dbReference type="SUPFAM" id="SSF103515">
    <property type="entry name" value="Autotransporter"/>
    <property type="match status" value="1"/>
</dbReference>
<dbReference type="SMART" id="SM00869">
    <property type="entry name" value="Autotransporter"/>
    <property type="match status" value="1"/>
</dbReference>
<dbReference type="OrthoDB" id="6053567at2"/>
<evidence type="ECO:0000259" key="2">
    <source>
        <dbReference type="PROSITE" id="PS51208"/>
    </source>
</evidence>
<comment type="caution">
    <text evidence="3">The sequence shown here is derived from an EMBL/GenBank/DDBJ whole genome shotgun (WGS) entry which is preliminary data.</text>
</comment>
<protein>
    <recommendedName>
        <fullName evidence="2">Autotransporter domain-containing protein</fullName>
    </recommendedName>
</protein>
<accession>A0A3D8J5C6</accession>
<dbReference type="InterPro" id="IPR006315">
    <property type="entry name" value="OM_autotransptr_brl_dom"/>
</dbReference>
<feature type="domain" description="Autotransporter" evidence="2">
    <location>
        <begin position="1111"/>
        <end position="1404"/>
    </location>
</feature>
<sequence>MKTSFPTKSQKNGVGFKPLIATSLALALGMSVGNASNGQAPSISFGSNTTQTPTINWLGSDGYYKMSHNNGSALDNFTFYLETSSNHSTTTTDTTSTSYTAHISTSVDSLTLSTTSNGIQMGENGTGTLTIGGGNKSNGHSKDMTLNLHNLLDSNHYAFKGNLSIDNWQTGGTTAKIGGKGIKGNVTLKAVAGTNTFTFNNNAGIEGNLILRGGNHNITFGNNTNSSTTPHTPTITGNIQATGGNTTIKGLTTLTGNLNATSGNTTIKGLTTLEGNISVSRDARSTIFFSGDSSLKSTSISLDSGEGGTVYTKNQIIFNGSSAKIGEEGKTTDITITLRPYYTGASWQHSGTNTILSNASSNTFSIGNFKTSGNYGGSNPQAKTLNILSLNSSSNNISINTTQSSYGNNIIGKNLVTTNNADDPIIAYNSTLFGSNTPTIQNGFFTEFIKSTHSAEGTFVFGANNNNNSIIANANGKNYININGDTTIKGNILSSVSSSSDAIRGHNNLIVLTGTSAKLGESDKAISIKVNNSGGNPYERNSNNTLLLGASSNSVVLTEISAIGTTASRAYQNFNALSFNNSDTTPAQTLGAIKANYGSNIIGANLITQENGYDTAIFGNATNPSIQQDNMSAIFTKDTYTAKGTFSLASISVDNTVGGNYINVENINISDEVKANATGIISDNNSYGQKYADNIIYTNGSGTNSIQGNIIAESGSYFAYGRNIIIFAGEGENTFGGNISASVRGINSFTLGGNSTFEGNLSTTGGENNIALSKSGTTLTLKGATNQITTLTALASIDNNVNQCNTLILDSTNSSIATSIDTLENGNNLKINFKGGNDKSITLTLKGFENGNANIRSVSASSGTNNTLAFNQSATIMDQINSTSVASGKGLTLQVNSSATLHTQGGIDKGNGGAINVALNGGTLTFGTSSNHISNLSGNGVINLNHTPNTLQATQKVTNDARLRNSLTIDSFTSGEATFKLFASSIQNDRVIFNGGNNGAKAIITLIGESDIHDIAYSSHLGADNTLVAQTKNGSGIVVEGGESLIGIDRIKVELITTSDNQITNYYVGKIIDLGVDPVFQEMANTALMINYDLFLANFNSLNKRMGELRENDSNHGVWARIFGGSTSHSFGAGGKSDYVTIQGGYDYSIEVGESARNYMGIALAYGSSSTKSKMINITANTSLISSIGLDNISSNIIEVGLYNSYVADSGWYNDTILKFDYILSKFSMSNNSSSMNKIKNFATILSDEFGYRYKFAENEKGNWYIDPQVEISMGYFNQSDFARTIFDSSSELYAYQDAIFTLRTRAGASLGKKFNTENGFATLYAGAFYECDYIKGGDLGANGGGSQTIAQLDRVESNGRAIVNVGSNIELTKGARMYIDVEKSFGDKQRVHMQFNLGARYSF</sequence>
<evidence type="ECO:0000256" key="1">
    <source>
        <dbReference type="SAM" id="SignalP"/>
    </source>
</evidence>